<accession>A0A5D2JAJ3</accession>
<sequence>MHRFTHQMAPFHLSPFKTKKNLKLHFISVLKKKKIEPILSLSRFPAAKHGPRRRAAVPKAKAPSRAVVGARKGGLFNPVLDLHLKARSSRPNKPKLGETFRLLLGPIPTPKMVSGDGLSRPVLVKSTGIGRINLAFLVQNWSCFGR</sequence>
<dbReference type="EMBL" id="CM017632">
    <property type="protein sequence ID" value="TYH51475.1"/>
    <property type="molecule type" value="Genomic_DNA"/>
</dbReference>
<dbReference type="Proteomes" id="UP000322667">
    <property type="component" value="Chromosome D10"/>
</dbReference>
<dbReference type="AlphaFoldDB" id="A0A5D2JAJ3"/>
<protein>
    <submittedName>
        <fullName evidence="1">Uncharacterized protein</fullName>
    </submittedName>
</protein>
<proteinExistence type="predicted"/>
<organism evidence="1 2">
    <name type="scientific">Gossypium tomentosum</name>
    <name type="common">Hawaiian cotton</name>
    <name type="synonym">Gossypium sandvicense</name>
    <dbReference type="NCBI Taxonomy" id="34277"/>
    <lineage>
        <taxon>Eukaryota</taxon>
        <taxon>Viridiplantae</taxon>
        <taxon>Streptophyta</taxon>
        <taxon>Embryophyta</taxon>
        <taxon>Tracheophyta</taxon>
        <taxon>Spermatophyta</taxon>
        <taxon>Magnoliopsida</taxon>
        <taxon>eudicotyledons</taxon>
        <taxon>Gunneridae</taxon>
        <taxon>Pentapetalae</taxon>
        <taxon>rosids</taxon>
        <taxon>malvids</taxon>
        <taxon>Malvales</taxon>
        <taxon>Malvaceae</taxon>
        <taxon>Malvoideae</taxon>
        <taxon>Gossypium</taxon>
    </lineage>
</organism>
<gene>
    <name evidence="1" type="ORF">ES332_D10G277500v1</name>
</gene>
<reference evidence="1 2" key="1">
    <citation type="submission" date="2019-07" db="EMBL/GenBank/DDBJ databases">
        <title>WGS assembly of Gossypium tomentosum.</title>
        <authorList>
            <person name="Chen Z.J."/>
            <person name="Sreedasyam A."/>
            <person name="Ando A."/>
            <person name="Song Q."/>
            <person name="De L."/>
            <person name="Hulse-Kemp A."/>
            <person name="Ding M."/>
            <person name="Ye W."/>
            <person name="Kirkbride R."/>
            <person name="Jenkins J."/>
            <person name="Plott C."/>
            <person name="Lovell J."/>
            <person name="Lin Y.-M."/>
            <person name="Vaughn R."/>
            <person name="Liu B."/>
            <person name="Li W."/>
            <person name="Simpson S."/>
            <person name="Scheffler B."/>
            <person name="Saski C."/>
            <person name="Grover C."/>
            <person name="Hu G."/>
            <person name="Conover J."/>
            <person name="Carlson J."/>
            <person name="Shu S."/>
            <person name="Boston L."/>
            <person name="Williams M."/>
            <person name="Peterson D."/>
            <person name="Mcgee K."/>
            <person name="Jones D."/>
            <person name="Wendel J."/>
            <person name="Stelly D."/>
            <person name="Grimwood J."/>
            <person name="Schmutz J."/>
        </authorList>
    </citation>
    <scope>NUCLEOTIDE SEQUENCE [LARGE SCALE GENOMIC DNA]</scope>
    <source>
        <strain evidence="1">7179.01</strain>
    </source>
</reference>
<evidence type="ECO:0000313" key="2">
    <source>
        <dbReference type="Proteomes" id="UP000322667"/>
    </source>
</evidence>
<name>A0A5D2JAJ3_GOSTO</name>
<evidence type="ECO:0000313" key="1">
    <source>
        <dbReference type="EMBL" id="TYH51475.1"/>
    </source>
</evidence>
<keyword evidence="2" id="KW-1185">Reference proteome</keyword>